<dbReference type="Proteomes" id="UP000462014">
    <property type="component" value="Unassembled WGS sequence"/>
</dbReference>
<keyword evidence="2" id="KW-1185">Reference proteome</keyword>
<dbReference type="RefSeq" id="WP_198170251.1">
    <property type="nucleotide sequence ID" value="NZ_WPIK01000012.1"/>
</dbReference>
<proteinExistence type="predicted"/>
<evidence type="ECO:0000313" key="1">
    <source>
        <dbReference type="EMBL" id="MVN22613.1"/>
    </source>
</evidence>
<gene>
    <name evidence="1" type="ORF">GO621_13845</name>
</gene>
<evidence type="ECO:0000313" key="2">
    <source>
        <dbReference type="Proteomes" id="UP000462014"/>
    </source>
</evidence>
<reference evidence="1 2" key="1">
    <citation type="submission" date="2019-12" db="EMBL/GenBank/DDBJ databases">
        <title>Mucilaginibacter sp. HMF7410 genome sequencing and assembly.</title>
        <authorList>
            <person name="Kang H."/>
            <person name="Cha I."/>
            <person name="Kim H."/>
            <person name="Joh K."/>
        </authorList>
    </citation>
    <scope>NUCLEOTIDE SEQUENCE [LARGE SCALE GENOMIC DNA]</scope>
    <source>
        <strain evidence="1 2">HMF7410</strain>
    </source>
</reference>
<sequence length="149" mass="16583">MKIKQQLYQLCAEQILSRIKDAETAIAEARKASENDTKSSAGDKYETGRAMMQQEIDLNSRQLLEARKLQALLQQVNVDTIHTEAQAGSLVETDQENFYLAVSAGALFIDAKRYYAISVASPIGLQLKGKKAGEIFKLNGKEFKILKVM</sequence>
<accession>A0A7K1SZ86</accession>
<comment type="caution">
    <text evidence="1">The sequence shown here is derived from an EMBL/GenBank/DDBJ whole genome shotgun (WGS) entry which is preliminary data.</text>
</comment>
<dbReference type="AlphaFoldDB" id="A0A7K1SZ86"/>
<name>A0A7K1SZ86_9SPHI</name>
<dbReference type="EMBL" id="WPIK01000012">
    <property type="protein sequence ID" value="MVN22613.1"/>
    <property type="molecule type" value="Genomic_DNA"/>
</dbReference>
<organism evidence="1 2">
    <name type="scientific">Mucilaginibacter arboris</name>
    <dbReference type="NCBI Taxonomy" id="2682090"/>
    <lineage>
        <taxon>Bacteria</taxon>
        <taxon>Pseudomonadati</taxon>
        <taxon>Bacteroidota</taxon>
        <taxon>Sphingobacteriia</taxon>
        <taxon>Sphingobacteriales</taxon>
        <taxon>Sphingobacteriaceae</taxon>
        <taxon>Mucilaginibacter</taxon>
    </lineage>
</organism>
<protein>
    <submittedName>
        <fullName evidence="1">3-oxoacyl-ACP synthase</fullName>
    </submittedName>
</protein>